<protein>
    <recommendedName>
        <fullName evidence="4">Apple domain-containing protein</fullName>
    </recommendedName>
</protein>
<evidence type="ECO:0008006" key="4">
    <source>
        <dbReference type="Google" id="ProtNLM"/>
    </source>
</evidence>
<dbReference type="Gene3D" id="3.50.4.10">
    <property type="entry name" value="Hepatocyte Growth Factor"/>
    <property type="match status" value="1"/>
</dbReference>
<dbReference type="STRING" id="5514.A0A395SAT7"/>
<dbReference type="Proteomes" id="UP000266152">
    <property type="component" value="Unassembled WGS sequence"/>
</dbReference>
<accession>A0A395SAT7</accession>
<feature type="chain" id="PRO_5017343922" description="Apple domain-containing protein" evidence="1">
    <location>
        <begin position="21"/>
        <end position="396"/>
    </location>
</feature>
<evidence type="ECO:0000313" key="2">
    <source>
        <dbReference type="EMBL" id="RGP69524.1"/>
    </source>
</evidence>
<evidence type="ECO:0000256" key="1">
    <source>
        <dbReference type="SAM" id="SignalP"/>
    </source>
</evidence>
<name>A0A395SAT7_FUSSP</name>
<organism evidence="2 3">
    <name type="scientific">Fusarium sporotrichioides</name>
    <dbReference type="NCBI Taxonomy" id="5514"/>
    <lineage>
        <taxon>Eukaryota</taxon>
        <taxon>Fungi</taxon>
        <taxon>Dikarya</taxon>
        <taxon>Ascomycota</taxon>
        <taxon>Pezizomycotina</taxon>
        <taxon>Sordariomycetes</taxon>
        <taxon>Hypocreomycetidae</taxon>
        <taxon>Hypocreales</taxon>
        <taxon>Nectriaceae</taxon>
        <taxon>Fusarium</taxon>
    </lineage>
</organism>
<keyword evidence="1" id="KW-0732">Signal</keyword>
<dbReference type="EMBL" id="PXOF01000060">
    <property type="protein sequence ID" value="RGP69524.1"/>
    <property type="molecule type" value="Genomic_DNA"/>
</dbReference>
<comment type="caution">
    <text evidence="2">The sequence shown here is derived from an EMBL/GenBank/DDBJ whole genome shotgun (WGS) entry which is preliminary data.</text>
</comment>
<gene>
    <name evidence="2" type="ORF">FSPOR_4628</name>
</gene>
<keyword evidence="3" id="KW-1185">Reference proteome</keyword>
<reference evidence="2 3" key="1">
    <citation type="journal article" date="2018" name="PLoS Pathog.">
        <title>Evolution of structural diversity of trichothecenes, a family of toxins produced by plant pathogenic and entomopathogenic fungi.</title>
        <authorList>
            <person name="Proctor R.H."/>
            <person name="McCormick S.P."/>
            <person name="Kim H.S."/>
            <person name="Cardoza R.E."/>
            <person name="Stanley A.M."/>
            <person name="Lindo L."/>
            <person name="Kelly A."/>
            <person name="Brown D.W."/>
            <person name="Lee T."/>
            <person name="Vaughan M.M."/>
            <person name="Alexander N.J."/>
            <person name="Busman M."/>
            <person name="Gutierrez S."/>
        </authorList>
    </citation>
    <scope>NUCLEOTIDE SEQUENCE [LARGE SCALE GENOMIC DNA]</scope>
    <source>
        <strain evidence="2 3">NRRL 3299</strain>
    </source>
</reference>
<feature type="signal peptide" evidence="1">
    <location>
        <begin position="1"/>
        <end position="20"/>
    </location>
</feature>
<proteinExistence type="predicted"/>
<dbReference type="AlphaFoldDB" id="A0A395SAT7"/>
<sequence length="396" mass="42098">MKTILLSAALIPFLAVSSLAADDNDVTCRTELGKTSVAKVKTDTVTETDTIKPTTTITVIPTETKQVGRWSTITKFSTKTLTVTGKGGTDTVSTTSTLFKIATVKVTATATTTSTKTGTVKSTRTTAIPTTAGFRFISDTVNKESFAPVAGPRMFARNPHAPPLIKPGLKAFSFPNEVHCTKLLPNTNTRTIKKTGSPTTTTVSTMRTTVKTAIISTTTTLIPDDASVTKTFTSTMSVTTYSTIWTTSTKSATATKTNIIAGPTEYAACAEGNMFGPDFNSGGTGYYVTNVLNNGPGIPSDYNIVSNGADSAEECCASCMKFNGCETWIYRERNRNCFLLYHVMEDGEKCKSQKNHPNFFMSKKGADTGAGFVVGNGVCGFTYSGNSDGSLFSVDV</sequence>
<evidence type="ECO:0000313" key="3">
    <source>
        <dbReference type="Proteomes" id="UP000266152"/>
    </source>
</evidence>